<feature type="compositionally biased region" description="Polar residues" evidence="1">
    <location>
        <begin position="110"/>
        <end position="131"/>
    </location>
</feature>
<dbReference type="KEGG" id="kpin:30175960"/>
<dbReference type="GeneID" id="30175960"/>
<proteinExistence type="predicted"/>
<feature type="region of interest" description="Disordered" evidence="1">
    <location>
        <begin position="83"/>
        <end position="131"/>
    </location>
</feature>
<keyword evidence="4" id="KW-1185">Reference proteome</keyword>
<dbReference type="Proteomes" id="UP000094020">
    <property type="component" value="Chromosome 3"/>
</dbReference>
<evidence type="ECO:0000313" key="4">
    <source>
        <dbReference type="Proteomes" id="UP000094020"/>
    </source>
</evidence>
<dbReference type="EMBL" id="CP144521">
    <property type="protein sequence ID" value="WWC68299.1"/>
    <property type="molecule type" value="Genomic_DNA"/>
</dbReference>
<name>A0A1B9HSW4_9TREE</name>
<gene>
    <name evidence="2" type="ORF">I206_07591</name>
    <name evidence="3" type="ORF">I206_102223</name>
</gene>
<accession>A0A1B9HSW4</accession>
<evidence type="ECO:0000313" key="2">
    <source>
        <dbReference type="EMBL" id="OCF46358.1"/>
    </source>
</evidence>
<evidence type="ECO:0000313" key="3">
    <source>
        <dbReference type="EMBL" id="WWC68299.1"/>
    </source>
</evidence>
<reference evidence="2" key="1">
    <citation type="submission" date="2013-07" db="EMBL/GenBank/DDBJ databases">
        <title>The Genome Sequence of Cryptococcus pinus CBS10737.</title>
        <authorList>
            <consortium name="The Broad Institute Genome Sequencing Platform"/>
            <person name="Cuomo C."/>
            <person name="Litvintseva A."/>
            <person name="Chen Y."/>
            <person name="Heitman J."/>
            <person name="Sun S."/>
            <person name="Springer D."/>
            <person name="Dromer F."/>
            <person name="Young S.K."/>
            <person name="Zeng Q."/>
            <person name="Gargeya S."/>
            <person name="Fitzgerald M."/>
            <person name="Abouelleil A."/>
            <person name="Alvarado L."/>
            <person name="Berlin A.M."/>
            <person name="Chapman S.B."/>
            <person name="Dewar J."/>
            <person name="Goldberg J."/>
            <person name="Griggs A."/>
            <person name="Gujja S."/>
            <person name="Hansen M."/>
            <person name="Howarth C."/>
            <person name="Imamovic A."/>
            <person name="Larimer J."/>
            <person name="McCowan C."/>
            <person name="Murphy C."/>
            <person name="Pearson M."/>
            <person name="Priest M."/>
            <person name="Roberts A."/>
            <person name="Saif S."/>
            <person name="Shea T."/>
            <person name="Sykes S."/>
            <person name="Wortman J."/>
            <person name="Nusbaum C."/>
            <person name="Birren B."/>
        </authorList>
    </citation>
    <scope>NUCLEOTIDE SEQUENCE [LARGE SCALE GENOMIC DNA]</scope>
    <source>
        <strain evidence="2">CBS 10737</strain>
    </source>
</reference>
<evidence type="ECO:0000256" key="1">
    <source>
        <dbReference type="SAM" id="MobiDB-lite"/>
    </source>
</evidence>
<organism evidence="2">
    <name type="scientific">Kwoniella pini CBS 10737</name>
    <dbReference type="NCBI Taxonomy" id="1296096"/>
    <lineage>
        <taxon>Eukaryota</taxon>
        <taxon>Fungi</taxon>
        <taxon>Dikarya</taxon>
        <taxon>Basidiomycota</taxon>
        <taxon>Agaricomycotina</taxon>
        <taxon>Tremellomycetes</taxon>
        <taxon>Tremellales</taxon>
        <taxon>Cryptococcaceae</taxon>
        <taxon>Kwoniella</taxon>
    </lineage>
</organism>
<dbReference type="EMBL" id="KI894017">
    <property type="protein sequence ID" value="OCF46358.1"/>
    <property type="molecule type" value="Genomic_DNA"/>
</dbReference>
<reference evidence="2" key="3">
    <citation type="submission" date="2016-07" db="EMBL/GenBank/DDBJ databases">
        <title>Evolution of pathogenesis and genome organization in the Tremellales.</title>
        <authorList>
            <person name="Cuomo C."/>
            <person name="Litvintseva A."/>
            <person name="Heitman J."/>
            <person name="Chen Y."/>
            <person name="Sun S."/>
            <person name="Springer D."/>
            <person name="Dromer F."/>
            <person name="Young S."/>
            <person name="Zeng Q."/>
            <person name="Chapman S."/>
            <person name="Gujja S."/>
            <person name="Saif S."/>
            <person name="Birren B."/>
        </authorList>
    </citation>
    <scope>NUCLEOTIDE SEQUENCE</scope>
    <source>
        <strain evidence="2">CBS 10737</strain>
    </source>
</reference>
<dbReference type="RefSeq" id="XP_019007577.1">
    <property type="nucleotide sequence ID" value="XM_019159283.1"/>
</dbReference>
<sequence>MEPADEPADDAIHIKIFSPRKTGSVNTTHITFPRATHSIMEETIEERLRESIGSYLQESTERAVEAREKDYSTANSPCVDDIQQDVTSSHYPPAGFALTSPPEVADLHSGLTNSKPINSGNDSGTILDSSW</sequence>
<protein>
    <submittedName>
        <fullName evidence="2">Uncharacterized protein</fullName>
    </submittedName>
</protein>
<reference evidence="3" key="4">
    <citation type="submission" date="2024-02" db="EMBL/GenBank/DDBJ databases">
        <title>Comparative genomics of Cryptococcus and Kwoniella reveals pathogenesis evolution and contrasting modes of karyotype evolution via chromosome fusion or intercentromeric recombination.</title>
        <authorList>
            <person name="Coelho M.A."/>
            <person name="David-Palma M."/>
            <person name="Shea T."/>
            <person name="Bowers K."/>
            <person name="McGinley-Smith S."/>
            <person name="Mohammad A.W."/>
            <person name="Gnirke A."/>
            <person name="Yurkov A.M."/>
            <person name="Nowrousian M."/>
            <person name="Sun S."/>
            <person name="Cuomo C.A."/>
            <person name="Heitman J."/>
        </authorList>
    </citation>
    <scope>NUCLEOTIDE SEQUENCE</scope>
    <source>
        <strain evidence="3">CBS 10737</strain>
    </source>
</reference>
<reference evidence="3" key="2">
    <citation type="submission" date="2013-07" db="EMBL/GenBank/DDBJ databases">
        <authorList>
            <consortium name="The Broad Institute Genome Sequencing Platform"/>
            <person name="Cuomo C."/>
            <person name="Litvintseva A."/>
            <person name="Chen Y."/>
            <person name="Heitman J."/>
            <person name="Sun S."/>
            <person name="Springer D."/>
            <person name="Dromer F."/>
            <person name="Young S.K."/>
            <person name="Zeng Q."/>
            <person name="Gargeya S."/>
            <person name="Fitzgerald M."/>
            <person name="Abouelleil A."/>
            <person name="Alvarado L."/>
            <person name="Berlin A.M."/>
            <person name="Chapman S.B."/>
            <person name="Dewar J."/>
            <person name="Goldberg J."/>
            <person name="Griggs A."/>
            <person name="Gujja S."/>
            <person name="Hansen M."/>
            <person name="Howarth C."/>
            <person name="Imamovic A."/>
            <person name="Larimer J."/>
            <person name="McCowan C."/>
            <person name="Murphy C."/>
            <person name="Pearson M."/>
            <person name="Priest M."/>
            <person name="Roberts A."/>
            <person name="Saif S."/>
            <person name="Shea T."/>
            <person name="Sykes S."/>
            <person name="Wortman J."/>
            <person name="Nusbaum C."/>
            <person name="Birren B."/>
        </authorList>
    </citation>
    <scope>NUCLEOTIDE SEQUENCE</scope>
    <source>
        <strain evidence="3">CBS 10737</strain>
    </source>
</reference>
<dbReference type="AlphaFoldDB" id="A0A1B9HSW4"/>